<evidence type="ECO:0000313" key="3">
    <source>
        <dbReference type="Proteomes" id="UP000829069"/>
    </source>
</evidence>
<dbReference type="EMBL" id="CP093326">
    <property type="protein sequence ID" value="UNK46900.1"/>
    <property type="molecule type" value="Genomic_DNA"/>
</dbReference>
<protein>
    <submittedName>
        <fullName evidence="2">Uncharacterized protein</fullName>
    </submittedName>
</protein>
<accession>A0ABY3W997</accession>
<gene>
    <name evidence="2" type="ORF">MNQ99_05975</name>
</gene>
<dbReference type="Proteomes" id="UP000829069">
    <property type="component" value="Chromosome"/>
</dbReference>
<evidence type="ECO:0000256" key="1">
    <source>
        <dbReference type="SAM" id="MobiDB-lite"/>
    </source>
</evidence>
<sequence length="84" mass="9132">MTTVPSQPYRPPSSAGFTIRPTAFESFLIHSGRALMRAGEHRSRRQAALRRPTPSHGAPAVLLLAHETLRTDVQAAAHSGIHAR</sequence>
<reference evidence="2 3" key="1">
    <citation type="submission" date="2022-03" db="EMBL/GenBank/DDBJ databases">
        <title>Isotopic signatures of nitrous oxide derived from detoxification processes.</title>
        <authorList>
            <person name="Behrendt U."/>
            <person name="Buchen C."/>
            <person name="Well R."/>
            <person name="Ulrich A."/>
            <person name="Rohe L."/>
            <person name="Kolb S."/>
            <person name="Schloter M."/>
            <person name="Horn M.A."/>
            <person name="Augustin J."/>
        </authorList>
    </citation>
    <scope>NUCLEOTIDE SEQUENCE [LARGE SCALE GENOMIC DNA]</scope>
    <source>
        <strain evidence="2 3">S4-C24</strain>
    </source>
</reference>
<evidence type="ECO:0000313" key="2">
    <source>
        <dbReference type="EMBL" id="UNK46900.1"/>
    </source>
</evidence>
<keyword evidence="3" id="KW-1185">Reference proteome</keyword>
<feature type="region of interest" description="Disordered" evidence="1">
    <location>
        <begin position="37"/>
        <end position="56"/>
    </location>
</feature>
<proteinExistence type="predicted"/>
<organism evidence="2 3">
    <name type="scientific">Arthrobacter sulfonylureivorans</name>
    <dbReference type="NCBI Taxonomy" id="2486855"/>
    <lineage>
        <taxon>Bacteria</taxon>
        <taxon>Bacillati</taxon>
        <taxon>Actinomycetota</taxon>
        <taxon>Actinomycetes</taxon>
        <taxon>Micrococcales</taxon>
        <taxon>Micrococcaceae</taxon>
        <taxon>Arthrobacter</taxon>
    </lineage>
</organism>
<name>A0ABY3W997_9MICC</name>
<dbReference type="RefSeq" id="WP_241914779.1">
    <property type="nucleotide sequence ID" value="NZ_CP093326.1"/>
</dbReference>